<evidence type="ECO:0000313" key="3">
    <source>
        <dbReference type="Proteomes" id="UP000184089"/>
    </source>
</evidence>
<reference evidence="3" key="1">
    <citation type="submission" date="2016-11" db="EMBL/GenBank/DDBJ databases">
        <authorList>
            <person name="Jaros S."/>
            <person name="Januszkiewicz K."/>
            <person name="Wedrychowicz H."/>
        </authorList>
    </citation>
    <scope>NUCLEOTIDE SEQUENCE [LARGE SCALE GENOMIC DNA]</scope>
    <source>
        <strain evidence="3">DSM 4029</strain>
    </source>
</reference>
<evidence type="ECO:0000313" key="2">
    <source>
        <dbReference type="EMBL" id="SHG23051.1"/>
    </source>
</evidence>
<organism evidence="2 3">
    <name type="scientific">Bittarella massiliensis</name>
    <name type="common">ex Durand et al. 2017</name>
    <dbReference type="NCBI Taxonomy" id="1720313"/>
    <lineage>
        <taxon>Bacteria</taxon>
        <taxon>Bacillati</taxon>
        <taxon>Bacillota</taxon>
        <taxon>Clostridia</taxon>
        <taxon>Eubacteriales</taxon>
        <taxon>Oscillospiraceae</taxon>
        <taxon>Bittarella (ex Durand et al. 2017)</taxon>
    </lineage>
</organism>
<dbReference type="EMBL" id="FQVY01000002">
    <property type="protein sequence ID" value="SHG23051.1"/>
    <property type="molecule type" value="Genomic_DNA"/>
</dbReference>
<sequence>MLGDKKGRAVAQAQFAMVAPAWGTTRREAPSHAPMSNFNPRTYAGCDITGTIFVWMIWDFNPCTRVGCDGTNPLLSPQASLFQSMHPRGVRPFLCMDTQHTDYFNPCTRVGCDSKLAQKPVSIYTSTIPLFTKPCQINLLYPPPFPFPRQYADIFWCEPPGKSLCTWGSHQSLYFSRLSTQTQKSGPADISSASRSSLNCDCWG</sequence>
<name>A0AAQ1ME50_9FIRM</name>
<gene>
    <name evidence="2" type="ORF">SAMN05444424_1970</name>
</gene>
<evidence type="ECO:0000256" key="1">
    <source>
        <dbReference type="SAM" id="MobiDB-lite"/>
    </source>
</evidence>
<dbReference type="AlphaFoldDB" id="A0AAQ1ME50"/>
<dbReference type="Proteomes" id="UP000184089">
    <property type="component" value="Unassembled WGS sequence"/>
</dbReference>
<protein>
    <submittedName>
        <fullName evidence="2">Uncharacterized protein</fullName>
    </submittedName>
</protein>
<comment type="caution">
    <text evidence="2">The sequence shown here is derived from an EMBL/GenBank/DDBJ whole genome shotgun (WGS) entry which is preliminary data.</text>
</comment>
<proteinExistence type="predicted"/>
<accession>A0AAQ1ME50</accession>
<feature type="region of interest" description="Disordered" evidence="1">
    <location>
        <begin position="184"/>
        <end position="204"/>
    </location>
</feature>